<dbReference type="InterPro" id="IPR046335">
    <property type="entry name" value="LacI/GalR-like_sensor"/>
</dbReference>
<evidence type="ECO:0000313" key="5">
    <source>
        <dbReference type="EMBL" id="PPJ35361.1"/>
    </source>
</evidence>
<dbReference type="SUPFAM" id="SSF47413">
    <property type="entry name" value="lambda repressor-like DNA-binding domains"/>
    <property type="match status" value="1"/>
</dbReference>
<proteinExistence type="predicted"/>
<feature type="domain" description="HTH lacI-type" evidence="4">
    <location>
        <begin position="10"/>
        <end position="65"/>
    </location>
</feature>
<gene>
    <name evidence="5" type="ORF">C5E45_26255</name>
</gene>
<dbReference type="Gene3D" id="1.10.260.40">
    <property type="entry name" value="lambda repressor-like DNA-binding domains"/>
    <property type="match status" value="1"/>
</dbReference>
<dbReference type="SUPFAM" id="SSF53822">
    <property type="entry name" value="Periplasmic binding protein-like I"/>
    <property type="match status" value="1"/>
</dbReference>
<dbReference type="SMART" id="SM00354">
    <property type="entry name" value="HTH_LACI"/>
    <property type="match status" value="1"/>
</dbReference>
<keyword evidence="3" id="KW-0804">Transcription</keyword>
<evidence type="ECO:0000256" key="1">
    <source>
        <dbReference type="ARBA" id="ARBA00023015"/>
    </source>
</evidence>
<keyword evidence="2" id="KW-0238">DNA-binding</keyword>
<dbReference type="AlphaFoldDB" id="A0A2S6AJG7"/>
<keyword evidence="1" id="KW-0805">Transcription regulation</keyword>
<dbReference type="PANTHER" id="PTHR30146">
    <property type="entry name" value="LACI-RELATED TRANSCRIPTIONAL REPRESSOR"/>
    <property type="match status" value="1"/>
</dbReference>
<reference evidence="5 6" key="1">
    <citation type="submission" date="2018-02" db="EMBL/GenBank/DDBJ databases">
        <title>8 Nocardia nova and 1 Nocardia cyriacigeorgica strain used for evolution to TMP-SMX.</title>
        <authorList>
            <person name="Mehta H."/>
            <person name="Weng J."/>
            <person name="Shamoo Y."/>
        </authorList>
    </citation>
    <scope>NUCLEOTIDE SEQUENCE [LARGE SCALE GENOMIC DNA]</scope>
    <source>
        <strain evidence="5 6">MDA3139</strain>
    </source>
</reference>
<organism evidence="5 6">
    <name type="scientific">Nocardia nova</name>
    <dbReference type="NCBI Taxonomy" id="37330"/>
    <lineage>
        <taxon>Bacteria</taxon>
        <taxon>Bacillati</taxon>
        <taxon>Actinomycetota</taxon>
        <taxon>Actinomycetes</taxon>
        <taxon>Mycobacteriales</taxon>
        <taxon>Nocardiaceae</taxon>
        <taxon>Nocardia</taxon>
    </lineage>
</organism>
<dbReference type="Pfam" id="PF13377">
    <property type="entry name" value="Peripla_BP_3"/>
    <property type="match status" value="1"/>
</dbReference>
<protein>
    <submittedName>
        <fullName evidence="5">LacI family transcriptional regulator</fullName>
    </submittedName>
</protein>
<name>A0A2S6AJG7_9NOCA</name>
<dbReference type="InterPro" id="IPR000843">
    <property type="entry name" value="HTH_LacI"/>
</dbReference>
<accession>A0A2S6AJG7</accession>
<dbReference type="Pfam" id="PF00356">
    <property type="entry name" value="LacI"/>
    <property type="match status" value="1"/>
</dbReference>
<evidence type="ECO:0000256" key="2">
    <source>
        <dbReference type="ARBA" id="ARBA00023125"/>
    </source>
</evidence>
<dbReference type="PANTHER" id="PTHR30146:SF109">
    <property type="entry name" value="HTH-TYPE TRANSCRIPTIONAL REGULATOR GALS"/>
    <property type="match status" value="1"/>
</dbReference>
<evidence type="ECO:0000313" key="6">
    <source>
        <dbReference type="Proteomes" id="UP000239874"/>
    </source>
</evidence>
<dbReference type="PROSITE" id="PS50932">
    <property type="entry name" value="HTH_LACI_2"/>
    <property type="match status" value="1"/>
</dbReference>
<dbReference type="OrthoDB" id="59108at2"/>
<dbReference type="EMBL" id="PSZC01000022">
    <property type="protein sequence ID" value="PPJ35361.1"/>
    <property type="molecule type" value="Genomic_DNA"/>
</dbReference>
<dbReference type="CDD" id="cd06267">
    <property type="entry name" value="PBP1_LacI_sugar_binding-like"/>
    <property type="match status" value="1"/>
</dbReference>
<sequence length="365" mass="38858">MDLPMTIKRVTLADVARRARTSTAVVSYVLNDGPRPVSDALRAQVLEALDELDYRPDRIARALRRPRRWHQIGLLVPDLRLPLFGALVGHIEVEARNRNHLTLIGNTGYDPERETEFVSAFADSGIDGLIVVGSANGPATAKLCAQARIPVVWVHNNRGRVDSPVIGADHTHAGALASDHLRTTHRRADIVFVGGFTPEDTEHGDRETVAQRYAGYASVVGPAARAIRTDLTPSGAYHAVRHHLAAGAAPDGLVVGTYGQAAAAIRAVTDSGVRVPADIAIVGFDGDVTNTYGQLTLTTVQQPIDTIARRALDAALQPGDRLLDAAPLEVFLSPGETCGCATRFRPPMAAARGRSSSSAADRPPG</sequence>
<dbReference type="Proteomes" id="UP000239874">
    <property type="component" value="Unassembled WGS sequence"/>
</dbReference>
<comment type="caution">
    <text evidence="5">The sequence shown here is derived from an EMBL/GenBank/DDBJ whole genome shotgun (WGS) entry which is preliminary data.</text>
</comment>
<dbReference type="InterPro" id="IPR028082">
    <property type="entry name" value="Peripla_BP_I"/>
</dbReference>
<evidence type="ECO:0000256" key="3">
    <source>
        <dbReference type="ARBA" id="ARBA00023163"/>
    </source>
</evidence>
<dbReference type="Gene3D" id="3.40.50.2300">
    <property type="match status" value="2"/>
</dbReference>
<dbReference type="GO" id="GO:0003700">
    <property type="term" value="F:DNA-binding transcription factor activity"/>
    <property type="evidence" value="ECO:0007669"/>
    <property type="project" value="TreeGrafter"/>
</dbReference>
<dbReference type="GO" id="GO:0000976">
    <property type="term" value="F:transcription cis-regulatory region binding"/>
    <property type="evidence" value="ECO:0007669"/>
    <property type="project" value="TreeGrafter"/>
</dbReference>
<dbReference type="InterPro" id="IPR010982">
    <property type="entry name" value="Lambda_DNA-bd_dom_sf"/>
</dbReference>
<dbReference type="CDD" id="cd01392">
    <property type="entry name" value="HTH_LacI"/>
    <property type="match status" value="1"/>
</dbReference>
<evidence type="ECO:0000259" key="4">
    <source>
        <dbReference type="PROSITE" id="PS50932"/>
    </source>
</evidence>